<feature type="region of interest" description="Disordered" evidence="4">
    <location>
        <begin position="438"/>
        <end position="457"/>
    </location>
</feature>
<evidence type="ECO:0000256" key="3">
    <source>
        <dbReference type="ARBA" id="ARBA00022827"/>
    </source>
</evidence>
<evidence type="ECO:0000313" key="7">
    <source>
        <dbReference type="Proteomes" id="UP000650467"/>
    </source>
</evidence>
<feature type="compositionally biased region" description="Basic and acidic residues" evidence="4">
    <location>
        <begin position="442"/>
        <end position="452"/>
    </location>
</feature>
<dbReference type="PANTHER" id="PTHR43429:SF2">
    <property type="entry name" value="PYRIDINE NUCLEOTIDE-DISULFIDE OXIDOREDUCTASE DOMAIN-CONTAINING PROTEIN 1"/>
    <property type="match status" value="1"/>
</dbReference>
<dbReference type="InterPro" id="IPR050260">
    <property type="entry name" value="FAD-bd_OxRdtase"/>
</dbReference>
<feature type="compositionally biased region" description="Low complexity" evidence="4">
    <location>
        <begin position="341"/>
        <end position="359"/>
    </location>
</feature>
<dbReference type="PRINTS" id="PR00411">
    <property type="entry name" value="PNDRDTASEI"/>
</dbReference>
<proteinExistence type="predicted"/>
<evidence type="ECO:0000256" key="4">
    <source>
        <dbReference type="SAM" id="MobiDB-lite"/>
    </source>
</evidence>
<accession>A0A835W7R4</accession>
<evidence type="ECO:0000313" key="6">
    <source>
        <dbReference type="EMBL" id="KAG2442570.1"/>
    </source>
</evidence>
<feature type="region of interest" description="Disordered" evidence="4">
    <location>
        <begin position="341"/>
        <end position="362"/>
    </location>
</feature>
<dbReference type="OrthoDB" id="202203at2759"/>
<dbReference type="PRINTS" id="PR00368">
    <property type="entry name" value="FADPNR"/>
</dbReference>
<dbReference type="Gene3D" id="3.50.50.60">
    <property type="entry name" value="FAD/NAD(P)-binding domain"/>
    <property type="match status" value="3"/>
</dbReference>
<keyword evidence="3" id="KW-0274">FAD</keyword>
<protein>
    <recommendedName>
        <fullName evidence="5">FAD/NAD(P)-binding domain-containing protein</fullName>
    </recommendedName>
</protein>
<dbReference type="Pfam" id="PF07992">
    <property type="entry name" value="Pyr_redox_2"/>
    <property type="match status" value="2"/>
</dbReference>
<feature type="region of interest" description="Disordered" evidence="4">
    <location>
        <begin position="308"/>
        <end position="327"/>
    </location>
</feature>
<dbReference type="EMBL" id="JAEHOC010000004">
    <property type="protein sequence ID" value="KAG2442570.1"/>
    <property type="molecule type" value="Genomic_DNA"/>
</dbReference>
<dbReference type="InterPro" id="IPR036188">
    <property type="entry name" value="FAD/NAD-bd_sf"/>
</dbReference>
<sequence>MRYVVLGGGIAGVCCALELARCLKQENDTGAAAGSSGAAGLAILAPQHAVGWAAGVVLISASPVIKGVREVARLGRLLEELEVVETPLTELAAGGGGVLQVVHGAAEGLDLQRQVVKLVGGREVTFDKLCLCTGARPKELAVPGADHPAIMTLRDTDSVQELARRLRSCRRLVLVGNGGIALELAGALAGTEGHGVVGGRGRGAGCTTASSASMEAAAADASPLNAPAATGGRELVWVLKHGHIGDAFFDLDAAAFLLQRIAPAAAAGRSTGAAGAAGAAADAAHVSSPAPPPSAVASELPAPPLAGLSCRNKSGLQPSGHREMGHAAGPAWTRELLRGLQRGQQGAGKTQTGQQPAAAYEPKATGEAGAACSSGRGAGVPAGNSSALATAAPIAGLAMEPEAFRVQLEFSSKVTHIVHHDRPREPAQASGLNLQAPAGAEHVAEDAEHDSDGTASTMTDEPWPLHVALSTGKVLGADLVVVGIGVDPHTGWLPPELARGPDGGLVVGADMRTSHPAVWAAGDCCSCEHWCTGGGEDGSAAQLAGPHWFQHRLWTQARVMGTYAARCMAGLSDELASGFNFELFTHVTRFLGSKVVLLGLYNGQRLEQEPVEDVRLYSREGEAEDGSGPTFVRVLLLRGRLQGAVLVGETGLEEALENLILDGLDLSPFGPEILDPDFELEHVFD</sequence>
<comment type="caution">
    <text evidence="6">The sequence shown here is derived from an EMBL/GenBank/DDBJ whole genome shotgun (WGS) entry which is preliminary data.</text>
</comment>
<name>A0A835W7R4_CHLIN</name>
<feature type="domain" description="FAD/NAD(P)-binding" evidence="5">
    <location>
        <begin position="464"/>
        <end position="530"/>
    </location>
</feature>
<dbReference type="Proteomes" id="UP000650467">
    <property type="component" value="Unassembled WGS sequence"/>
</dbReference>
<dbReference type="AlphaFoldDB" id="A0A835W7R4"/>
<dbReference type="PANTHER" id="PTHR43429">
    <property type="entry name" value="PYRIDINE NUCLEOTIDE-DISULFIDE OXIDOREDUCTASE DOMAIN-CONTAINING"/>
    <property type="match status" value="1"/>
</dbReference>
<evidence type="ECO:0000256" key="2">
    <source>
        <dbReference type="ARBA" id="ARBA00022630"/>
    </source>
</evidence>
<gene>
    <name evidence="6" type="ORF">HXX76_002656</name>
</gene>
<organism evidence="6 7">
    <name type="scientific">Chlamydomonas incerta</name>
    <dbReference type="NCBI Taxonomy" id="51695"/>
    <lineage>
        <taxon>Eukaryota</taxon>
        <taxon>Viridiplantae</taxon>
        <taxon>Chlorophyta</taxon>
        <taxon>core chlorophytes</taxon>
        <taxon>Chlorophyceae</taxon>
        <taxon>CS clade</taxon>
        <taxon>Chlamydomonadales</taxon>
        <taxon>Chlamydomonadaceae</taxon>
        <taxon>Chlamydomonas</taxon>
    </lineage>
</organism>
<evidence type="ECO:0000259" key="5">
    <source>
        <dbReference type="Pfam" id="PF07992"/>
    </source>
</evidence>
<dbReference type="SUPFAM" id="SSF51905">
    <property type="entry name" value="FAD/NAD(P)-binding domain"/>
    <property type="match status" value="2"/>
</dbReference>
<reference evidence="6" key="1">
    <citation type="journal article" date="2020" name="bioRxiv">
        <title>Comparative genomics of Chlamydomonas.</title>
        <authorList>
            <person name="Craig R.J."/>
            <person name="Hasan A.R."/>
            <person name="Ness R.W."/>
            <person name="Keightley P.D."/>
        </authorList>
    </citation>
    <scope>NUCLEOTIDE SEQUENCE</scope>
    <source>
        <strain evidence="6">SAG 7.73</strain>
    </source>
</reference>
<feature type="domain" description="FAD/NAD(P)-binding" evidence="5">
    <location>
        <begin position="2"/>
        <end position="191"/>
    </location>
</feature>
<dbReference type="GO" id="GO:0016491">
    <property type="term" value="F:oxidoreductase activity"/>
    <property type="evidence" value="ECO:0007669"/>
    <property type="project" value="InterPro"/>
</dbReference>
<dbReference type="InterPro" id="IPR023753">
    <property type="entry name" value="FAD/NAD-binding_dom"/>
</dbReference>
<keyword evidence="2" id="KW-0285">Flavoprotein</keyword>
<evidence type="ECO:0000256" key="1">
    <source>
        <dbReference type="ARBA" id="ARBA00001974"/>
    </source>
</evidence>
<comment type="cofactor">
    <cofactor evidence="1">
        <name>FAD</name>
        <dbReference type="ChEBI" id="CHEBI:57692"/>
    </cofactor>
</comment>
<keyword evidence="7" id="KW-1185">Reference proteome</keyword>